<keyword evidence="2 4" id="KW-0378">Hydrolase</keyword>
<comment type="catalytic activity">
    <reaction evidence="4">
        <text>O-phospho-L-threonyl-[protein] + H2O = L-threonyl-[protein] + phosphate</text>
        <dbReference type="Rhea" id="RHEA:47004"/>
        <dbReference type="Rhea" id="RHEA-COMP:11060"/>
        <dbReference type="Rhea" id="RHEA-COMP:11605"/>
        <dbReference type="ChEBI" id="CHEBI:15377"/>
        <dbReference type="ChEBI" id="CHEBI:30013"/>
        <dbReference type="ChEBI" id="CHEBI:43474"/>
        <dbReference type="ChEBI" id="CHEBI:61977"/>
        <dbReference type="EC" id="3.1.3.16"/>
    </reaction>
</comment>
<evidence type="ECO:0000256" key="3">
    <source>
        <dbReference type="ARBA" id="ARBA00023211"/>
    </source>
</evidence>
<organism evidence="7 8">
    <name type="scientific">Symbiodinium microadriaticum</name>
    <name type="common">Dinoflagellate</name>
    <name type="synonym">Zooxanthella microadriatica</name>
    <dbReference type="NCBI Taxonomy" id="2951"/>
    <lineage>
        <taxon>Eukaryota</taxon>
        <taxon>Sar</taxon>
        <taxon>Alveolata</taxon>
        <taxon>Dinophyceae</taxon>
        <taxon>Suessiales</taxon>
        <taxon>Symbiodiniaceae</taxon>
        <taxon>Symbiodinium</taxon>
    </lineage>
</organism>
<dbReference type="EC" id="3.1.3.16" evidence="4"/>
<keyword evidence="5" id="KW-0472">Membrane</keyword>
<proteinExistence type="inferred from homology"/>
<dbReference type="Proteomes" id="UP000186817">
    <property type="component" value="Unassembled WGS sequence"/>
</dbReference>
<dbReference type="PANTHER" id="PTHR45619">
    <property type="entry name" value="SERINE/THREONINE-PROTEIN PHOSPHATASE PP2A-RELATED"/>
    <property type="match status" value="1"/>
</dbReference>
<feature type="transmembrane region" description="Helical" evidence="5">
    <location>
        <begin position="486"/>
        <end position="506"/>
    </location>
</feature>
<evidence type="ECO:0000256" key="2">
    <source>
        <dbReference type="ARBA" id="ARBA00022801"/>
    </source>
</evidence>
<feature type="transmembrane region" description="Helical" evidence="5">
    <location>
        <begin position="756"/>
        <end position="785"/>
    </location>
</feature>
<dbReference type="Gene3D" id="3.60.21.10">
    <property type="match status" value="2"/>
</dbReference>
<keyword evidence="5" id="KW-0812">Transmembrane</keyword>
<comment type="similarity">
    <text evidence="4">Belongs to the PPP phosphatase family.</text>
</comment>
<dbReference type="InterPro" id="IPR006186">
    <property type="entry name" value="Ser/Thr-sp_prot-phosphatase"/>
</dbReference>
<keyword evidence="1" id="KW-0479">Metal-binding</keyword>
<dbReference type="OrthoDB" id="414916at2759"/>
<evidence type="ECO:0000256" key="5">
    <source>
        <dbReference type="SAM" id="Phobius"/>
    </source>
</evidence>
<keyword evidence="8" id="KW-1185">Reference proteome</keyword>
<keyword evidence="3" id="KW-0464">Manganese</keyword>
<reference evidence="7 8" key="1">
    <citation type="submission" date="2016-02" db="EMBL/GenBank/DDBJ databases">
        <title>Genome analysis of coral dinoflagellate symbionts highlights evolutionary adaptations to a symbiotic lifestyle.</title>
        <authorList>
            <person name="Aranda M."/>
            <person name="Li Y."/>
            <person name="Liew Y.J."/>
            <person name="Baumgarten S."/>
            <person name="Simakov O."/>
            <person name="Wilson M."/>
            <person name="Piel J."/>
            <person name="Ashoor H."/>
            <person name="Bougouffa S."/>
            <person name="Bajic V.B."/>
            <person name="Ryu T."/>
            <person name="Ravasi T."/>
            <person name="Bayer T."/>
            <person name="Micklem G."/>
            <person name="Kim H."/>
            <person name="Bhak J."/>
            <person name="Lajeunesse T.C."/>
            <person name="Voolstra C.R."/>
        </authorList>
    </citation>
    <scope>NUCLEOTIDE SEQUENCE [LARGE SCALE GENOMIC DNA]</scope>
    <source>
        <strain evidence="7 8">CCMP2467</strain>
    </source>
</reference>
<dbReference type="GO" id="GO:0046872">
    <property type="term" value="F:metal ion binding"/>
    <property type="evidence" value="ECO:0007669"/>
    <property type="project" value="UniProtKB-KW"/>
</dbReference>
<evidence type="ECO:0000313" key="8">
    <source>
        <dbReference type="Proteomes" id="UP000186817"/>
    </source>
</evidence>
<evidence type="ECO:0000313" key="7">
    <source>
        <dbReference type="EMBL" id="OLP81723.1"/>
    </source>
</evidence>
<feature type="transmembrane region" description="Helical" evidence="5">
    <location>
        <begin position="554"/>
        <end position="576"/>
    </location>
</feature>
<dbReference type="InterPro" id="IPR004843">
    <property type="entry name" value="Calcineurin-like_PHP"/>
</dbReference>
<keyword evidence="5" id="KW-1133">Transmembrane helix</keyword>
<comment type="caution">
    <text evidence="7">The sequence shown here is derived from an EMBL/GenBank/DDBJ whole genome shotgun (WGS) entry which is preliminary data.</text>
</comment>
<feature type="domain" description="Serine/threonine specific protein phosphatases" evidence="6">
    <location>
        <begin position="854"/>
        <end position="859"/>
    </location>
</feature>
<dbReference type="EMBL" id="LSRX01001255">
    <property type="protein sequence ID" value="OLP81723.1"/>
    <property type="molecule type" value="Genomic_DNA"/>
</dbReference>
<dbReference type="GO" id="GO:0004722">
    <property type="term" value="F:protein serine/threonine phosphatase activity"/>
    <property type="evidence" value="ECO:0007669"/>
    <property type="project" value="UniProtKB-EC"/>
</dbReference>
<evidence type="ECO:0000256" key="4">
    <source>
        <dbReference type="RuleBase" id="RU004273"/>
    </source>
</evidence>
<sequence length="954" mass="104604">MLSPSLASAGTWPKSFVPFWAHALRCFLQAMSQSQDLQSGDSEDAVLETPKKKIRLLDRATPATGKAELIEPELLRAQQEVPTLGGLLAELLWREGEKDGMRDLHCLLCTGRTAELKLLVGIKELRMQPNRDASQVRSYAMMCDDVQVSHHSGWGFSRTLRLCTTEAADRHAAETILSLHSIGIYVRCCGCDVVMELVSAVEAATEKALSCQLLDSTSAKALCERLKPVLLRECNVKPVPVPVTVVGDVHGQVFDLLEMFRIGGPVPHTNYLFLGDYVDRGPFSVETIVKLGMISMGYCLIATCGLATRSFCLPARLIMRGIGTYICLVLALLLGFYLALAPWDDVVDIALAVDGFLGQAPLMDSREFKTTKHLEEVEKPLWIPLLPFAPLTKQNELVARHNESLRDMPEDCATAAAVDIFPNITIAQACRAWCRTQLGPGSSLAHALSPVHWVIVKRSPVYWFNVDYSMCFKAETASWALSWFPYFWHAFLVALIYGSVSFITLARRLQESPEEFLPLGPSPEERSEEFKTYFERRCGLELFANDRAAERTSLMVSVGCLLLEPAGDVLAILGYLRYGQPMYAMVSTFFVVCSCLHACDLFQMNGSEAMAQSFARGFATKALFQHMVSELFEGLGATVVQLYAFLTMRFFICVEDPNMTITFANLLVSACMSLTTTLPNGSQSLWLILNNSGPDFFDNFGDVQDSKKKVPGTWKYMASCSCVLIAVVAAESYHTSYEKMVRHAGSCGLTPSTSELLTGLAALLLLLSILVLVCCGPVIIVLCAVCRPFAWCIGFCFGGCLKSAEPCGACGASDSESESRFLPSQGHVILSPVLKKSMLLALLKLSHPERITLLRGNHESRQITQVYGFYAECVRKYGDASAGISDVQVELSRDSLTLINCSVQLLASPILNLILTPTASISEAQLEGMAKLDNRAESVTLLSVVGLLAVQLDG</sequence>
<dbReference type="Pfam" id="PF00149">
    <property type="entry name" value="Metallophos"/>
    <property type="match status" value="1"/>
</dbReference>
<evidence type="ECO:0000256" key="1">
    <source>
        <dbReference type="ARBA" id="ARBA00022723"/>
    </source>
</evidence>
<feature type="transmembrane region" description="Helical" evidence="5">
    <location>
        <begin position="291"/>
        <end position="312"/>
    </location>
</feature>
<evidence type="ECO:0000259" key="6">
    <source>
        <dbReference type="PROSITE" id="PS00125"/>
    </source>
</evidence>
<dbReference type="SMART" id="SM00156">
    <property type="entry name" value="PP2Ac"/>
    <property type="match status" value="1"/>
</dbReference>
<protein>
    <recommendedName>
        <fullName evidence="4">Serine/threonine-protein phosphatase</fullName>
        <ecNumber evidence="4">3.1.3.16</ecNumber>
    </recommendedName>
</protein>
<accession>A0A1Q9CFK6</accession>
<dbReference type="InterPro" id="IPR047129">
    <property type="entry name" value="PPA2-like"/>
</dbReference>
<dbReference type="PRINTS" id="PR00114">
    <property type="entry name" value="STPHPHTASE"/>
</dbReference>
<dbReference type="AlphaFoldDB" id="A0A1Q9CFK6"/>
<dbReference type="SUPFAM" id="SSF56300">
    <property type="entry name" value="Metallo-dependent phosphatases"/>
    <property type="match status" value="2"/>
</dbReference>
<dbReference type="PROSITE" id="PS00125">
    <property type="entry name" value="SER_THR_PHOSPHATASE"/>
    <property type="match status" value="1"/>
</dbReference>
<name>A0A1Q9CFK6_SYMMI</name>
<dbReference type="InterPro" id="IPR029052">
    <property type="entry name" value="Metallo-depent_PP-like"/>
</dbReference>
<feature type="transmembrane region" description="Helical" evidence="5">
    <location>
        <begin position="324"/>
        <end position="343"/>
    </location>
</feature>
<gene>
    <name evidence="7" type="primary">PP2A4</name>
    <name evidence="7" type="ORF">AK812_SmicGene37710</name>
</gene>